<dbReference type="WBParaSite" id="L893_g2072.t1">
    <property type="protein sequence ID" value="L893_g2072.t1"/>
    <property type="gene ID" value="L893_g2072"/>
</dbReference>
<proteinExistence type="predicted"/>
<evidence type="ECO:0000313" key="2">
    <source>
        <dbReference type="WBParaSite" id="L893_g2072.t1"/>
    </source>
</evidence>
<dbReference type="AlphaFoldDB" id="A0A1I7YXD2"/>
<dbReference type="Proteomes" id="UP000095287">
    <property type="component" value="Unplaced"/>
</dbReference>
<protein>
    <submittedName>
        <fullName evidence="2">F-box domain-containing protein</fullName>
    </submittedName>
</protein>
<keyword evidence="1" id="KW-1185">Reference proteome</keyword>
<sequence length="75" mass="8499">MHDLIRELPVELTHTARRLVSLSEAVRTLSVRASTAPTTVWMRDPLIDRIRVYVSSRDEILALSLLGMLRSALDN</sequence>
<reference evidence="2" key="1">
    <citation type="submission" date="2016-11" db="UniProtKB">
        <authorList>
            <consortium name="WormBaseParasite"/>
        </authorList>
    </citation>
    <scope>IDENTIFICATION</scope>
</reference>
<accession>A0A1I7YXD2</accession>
<organism evidence="1 2">
    <name type="scientific">Steinernema glaseri</name>
    <dbReference type="NCBI Taxonomy" id="37863"/>
    <lineage>
        <taxon>Eukaryota</taxon>
        <taxon>Metazoa</taxon>
        <taxon>Ecdysozoa</taxon>
        <taxon>Nematoda</taxon>
        <taxon>Chromadorea</taxon>
        <taxon>Rhabditida</taxon>
        <taxon>Tylenchina</taxon>
        <taxon>Panagrolaimomorpha</taxon>
        <taxon>Strongyloidoidea</taxon>
        <taxon>Steinernematidae</taxon>
        <taxon>Steinernema</taxon>
    </lineage>
</organism>
<name>A0A1I7YXD2_9BILA</name>
<evidence type="ECO:0000313" key="1">
    <source>
        <dbReference type="Proteomes" id="UP000095287"/>
    </source>
</evidence>